<evidence type="ECO:0000313" key="6">
    <source>
        <dbReference type="Proteomes" id="UP000630615"/>
    </source>
</evidence>
<sequence>MKLYFTRHGKTEWNQELRFQGMTGDSPLLPTSYEEIKLLGQQIKDVPFEKIFSSTSLRARKTAEGIQEVLASPVEIVYTDELKELGLGQLEGQLIAEMRKRYAEQMDHMRYQLDKYDPSVFQGEPIEQAISRISSVVENAVDSGVGPYLFVGHGASMTAAIQSLAGKELADLRSMGGLKNNSLSILETSDSEDQSYHLKLWNDDSFLQ</sequence>
<dbReference type="Pfam" id="PF00300">
    <property type="entry name" value="His_Phos_1"/>
    <property type="match status" value="1"/>
</dbReference>
<organism evidence="5 6">
    <name type="scientific">Enterococcus wangshanyuanii</name>
    <dbReference type="NCBI Taxonomy" id="2005703"/>
    <lineage>
        <taxon>Bacteria</taxon>
        <taxon>Bacillati</taxon>
        <taxon>Bacillota</taxon>
        <taxon>Bacilli</taxon>
        <taxon>Lactobacillales</taxon>
        <taxon>Enterococcaceae</taxon>
        <taxon>Enterococcus</taxon>
    </lineage>
</organism>
<dbReference type="SMART" id="SM00855">
    <property type="entry name" value="PGAM"/>
    <property type="match status" value="1"/>
</dbReference>
<dbReference type="InterPro" id="IPR005952">
    <property type="entry name" value="Phosphogly_mut1"/>
</dbReference>
<evidence type="ECO:0000256" key="4">
    <source>
        <dbReference type="ARBA" id="ARBA00023235"/>
    </source>
</evidence>
<name>A0ABQ1NKD8_9ENTE</name>
<proteinExistence type="inferred from homology"/>
<dbReference type="RefSeq" id="WP_088268313.1">
    <property type="nucleotide sequence ID" value="NZ_BMKI01000001.1"/>
</dbReference>
<accession>A0ABQ1NKD8</accession>
<comment type="similarity">
    <text evidence="1">Belongs to the phosphoglycerate mutase family. BPG-dependent PGAM subfamily.</text>
</comment>
<evidence type="ECO:0000256" key="2">
    <source>
        <dbReference type="ARBA" id="ARBA00012028"/>
    </source>
</evidence>
<dbReference type="EC" id="5.4.2.11" evidence="2"/>
<comment type="caution">
    <text evidence="5">The sequence shown here is derived from an EMBL/GenBank/DDBJ whole genome shotgun (WGS) entry which is preliminary data.</text>
</comment>
<evidence type="ECO:0000256" key="1">
    <source>
        <dbReference type="ARBA" id="ARBA00006717"/>
    </source>
</evidence>
<dbReference type="Proteomes" id="UP000630615">
    <property type="component" value="Unassembled WGS sequence"/>
</dbReference>
<dbReference type="InterPro" id="IPR013078">
    <property type="entry name" value="His_Pase_superF_clade-1"/>
</dbReference>
<dbReference type="EMBL" id="BMKI01000001">
    <property type="protein sequence ID" value="GGC77448.1"/>
    <property type="molecule type" value="Genomic_DNA"/>
</dbReference>
<protein>
    <recommendedName>
        <fullName evidence="2">phosphoglycerate mutase (2,3-diphosphoglycerate-dependent)</fullName>
        <ecNumber evidence="2">5.4.2.11</ecNumber>
    </recommendedName>
</protein>
<gene>
    <name evidence="5" type="ORF">GCM10011573_03890</name>
</gene>
<reference evidence="6" key="1">
    <citation type="journal article" date="2019" name="Int. J. Syst. Evol. Microbiol.">
        <title>The Global Catalogue of Microorganisms (GCM) 10K type strain sequencing project: providing services to taxonomists for standard genome sequencing and annotation.</title>
        <authorList>
            <consortium name="The Broad Institute Genomics Platform"/>
            <consortium name="The Broad Institute Genome Sequencing Center for Infectious Disease"/>
            <person name="Wu L."/>
            <person name="Ma J."/>
        </authorList>
    </citation>
    <scope>NUCLEOTIDE SEQUENCE [LARGE SCALE GENOMIC DNA]</scope>
    <source>
        <strain evidence="6">CGMCC 1.15942</strain>
    </source>
</reference>
<evidence type="ECO:0000313" key="5">
    <source>
        <dbReference type="EMBL" id="GGC77448.1"/>
    </source>
</evidence>
<keyword evidence="6" id="KW-1185">Reference proteome</keyword>
<keyword evidence="3" id="KW-0324">Glycolysis</keyword>
<dbReference type="InterPro" id="IPR029033">
    <property type="entry name" value="His_PPase_superfam"/>
</dbReference>
<dbReference type="CDD" id="cd07067">
    <property type="entry name" value="HP_PGM_like"/>
    <property type="match status" value="1"/>
</dbReference>
<evidence type="ECO:0000256" key="3">
    <source>
        <dbReference type="ARBA" id="ARBA00023152"/>
    </source>
</evidence>
<keyword evidence="4" id="KW-0413">Isomerase</keyword>
<dbReference type="Gene3D" id="3.40.50.1240">
    <property type="entry name" value="Phosphoglycerate mutase-like"/>
    <property type="match status" value="1"/>
</dbReference>
<dbReference type="SUPFAM" id="SSF53254">
    <property type="entry name" value="Phosphoglycerate mutase-like"/>
    <property type="match status" value="1"/>
</dbReference>
<dbReference type="PANTHER" id="PTHR11931">
    <property type="entry name" value="PHOSPHOGLYCERATE MUTASE"/>
    <property type="match status" value="1"/>
</dbReference>